<dbReference type="PANTHER" id="PTHR24243">
    <property type="entry name" value="G-PROTEIN COUPLED RECEPTOR"/>
    <property type="match status" value="1"/>
</dbReference>
<dbReference type="InterPro" id="IPR019430">
    <property type="entry name" value="7TM_GPCR_serpentine_rcpt_Srx"/>
</dbReference>
<dbReference type="AlphaFoldDB" id="A0AAV2I3Z7"/>
<dbReference type="Gene3D" id="1.20.1070.10">
    <property type="entry name" value="Rhodopsin 7-helix transmembrane proteins"/>
    <property type="match status" value="1"/>
</dbReference>
<evidence type="ECO:0000313" key="11">
    <source>
        <dbReference type="EMBL" id="CAL1539342.1"/>
    </source>
</evidence>
<name>A0AAV2I3Z7_LYMST</name>
<comment type="caution">
    <text evidence="11">The sequence shown here is derived from an EMBL/GenBank/DDBJ whole genome shotgun (WGS) entry which is preliminary data.</text>
</comment>
<feature type="transmembrane region" description="Helical" evidence="9">
    <location>
        <begin position="6"/>
        <end position="23"/>
    </location>
</feature>
<keyword evidence="12" id="KW-1185">Reference proteome</keyword>
<keyword evidence="3 9" id="KW-1133">Transmembrane helix</keyword>
<keyword evidence="2 9" id="KW-0812">Transmembrane</keyword>
<keyword evidence="7" id="KW-0807">Transducer</keyword>
<keyword evidence="4" id="KW-0297">G-protein coupled receptor</keyword>
<gene>
    <name evidence="11" type="ORF">GSLYS_00013161001</name>
</gene>
<dbReference type="EMBL" id="CAXITT010000337">
    <property type="protein sequence ID" value="CAL1539342.1"/>
    <property type="molecule type" value="Genomic_DNA"/>
</dbReference>
<feature type="non-terminal residue" evidence="11">
    <location>
        <position position="1"/>
    </location>
</feature>
<sequence>AIIQPPVYLLGLIANIINIIIYLKLKLKDSITMCFFVLSCSDLMCVLLLIVEDAAMMFKEILWERYQVDGKGLCWLMAFYYGSFYDISQGITTFIAVQKCWCVALPFRFKNTFTTRRTTVILTAISLMFFTLYIPIFASQGLPGEFDPATNKTLFKLWTSENRGVIFSAVGLVALVFTTTCQFTVIFCVIILASSLRASSKFRTSTTISSIEQISELKSKSTKCDNKRSKKFGIPDKMNLKNREPDSNEEIAETTQSDVITTRDADIKSAARPVKTTSSKELQAIKSTTFVAVLFVSCNTFKLLNYYVILCIPDYSLYGVYENTYLMTNTFRILAESLHVSCNMFVYLTFNTRFRSTLLSMFGVGLK</sequence>
<feature type="domain" description="G-protein coupled receptors family 1 profile" evidence="10">
    <location>
        <begin position="14"/>
        <end position="347"/>
    </location>
</feature>
<feature type="region of interest" description="Disordered" evidence="8">
    <location>
        <begin position="235"/>
        <end position="255"/>
    </location>
</feature>
<evidence type="ECO:0000256" key="6">
    <source>
        <dbReference type="ARBA" id="ARBA00023170"/>
    </source>
</evidence>
<dbReference type="PANTHER" id="PTHR24243:SF233">
    <property type="entry name" value="THYROTROPIN-RELEASING HORMONE RECEPTOR"/>
    <property type="match status" value="1"/>
</dbReference>
<evidence type="ECO:0000313" key="12">
    <source>
        <dbReference type="Proteomes" id="UP001497497"/>
    </source>
</evidence>
<dbReference type="Pfam" id="PF10328">
    <property type="entry name" value="7TM_GPCR_Srx"/>
    <property type="match status" value="1"/>
</dbReference>
<dbReference type="SUPFAM" id="SSF81321">
    <property type="entry name" value="Family A G protein-coupled receptor-like"/>
    <property type="match status" value="1"/>
</dbReference>
<dbReference type="Proteomes" id="UP001497497">
    <property type="component" value="Unassembled WGS sequence"/>
</dbReference>
<dbReference type="InterPro" id="IPR017452">
    <property type="entry name" value="GPCR_Rhodpsn_7TM"/>
</dbReference>
<dbReference type="PROSITE" id="PS50262">
    <property type="entry name" value="G_PROTEIN_RECEP_F1_2"/>
    <property type="match status" value="1"/>
</dbReference>
<evidence type="ECO:0000256" key="4">
    <source>
        <dbReference type="ARBA" id="ARBA00023040"/>
    </source>
</evidence>
<evidence type="ECO:0000259" key="10">
    <source>
        <dbReference type="PROSITE" id="PS50262"/>
    </source>
</evidence>
<evidence type="ECO:0000256" key="8">
    <source>
        <dbReference type="SAM" id="MobiDB-lite"/>
    </source>
</evidence>
<evidence type="ECO:0000256" key="3">
    <source>
        <dbReference type="ARBA" id="ARBA00022989"/>
    </source>
</evidence>
<dbReference type="GO" id="GO:0004930">
    <property type="term" value="F:G protein-coupled receptor activity"/>
    <property type="evidence" value="ECO:0007669"/>
    <property type="project" value="UniProtKB-KW"/>
</dbReference>
<comment type="subcellular location">
    <subcellularLocation>
        <location evidence="1">Membrane</location>
        <topology evidence="1">Multi-pass membrane protein</topology>
    </subcellularLocation>
</comment>
<dbReference type="CDD" id="cd00637">
    <property type="entry name" value="7tm_classA_rhodopsin-like"/>
    <property type="match status" value="1"/>
</dbReference>
<proteinExistence type="predicted"/>
<reference evidence="11 12" key="1">
    <citation type="submission" date="2024-04" db="EMBL/GenBank/DDBJ databases">
        <authorList>
            <consortium name="Genoscope - CEA"/>
            <person name="William W."/>
        </authorList>
    </citation>
    <scope>NUCLEOTIDE SEQUENCE [LARGE SCALE GENOMIC DNA]</scope>
</reference>
<feature type="transmembrane region" description="Helical" evidence="9">
    <location>
        <begin position="290"/>
        <end position="310"/>
    </location>
</feature>
<evidence type="ECO:0000256" key="7">
    <source>
        <dbReference type="ARBA" id="ARBA00023224"/>
    </source>
</evidence>
<accession>A0AAV2I3Z7</accession>
<evidence type="ECO:0000256" key="2">
    <source>
        <dbReference type="ARBA" id="ARBA00022692"/>
    </source>
</evidence>
<keyword evidence="6" id="KW-0675">Receptor</keyword>
<evidence type="ECO:0000256" key="5">
    <source>
        <dbReference type="ARBA" id="ARBA00023136"/>
    </source>
</evidence>
<dbReference type="GO" id="GO:0005886">
    <property type="term" value="C:plasma membrane"/>
    <property type="evidence" value="ECO:0007669"/>
    <property type="project" value="TreeGrafter"/>
</dbReference>
<feature type="transmembrane region" description="Helical" evidence="9">
    <location>
        <begin position="165"/>
        <end position="193"/>
    </location>
</feature>
<evidence type="ECO:0000256" key="1">
    <source>
        <dbReference type="ARBA" id="ARBA00004141"/>
    </source>
</evidence>
<feature type="transmembrane region" description="Helical" evidence="9">
    <location>
        <begin position="78"/>
        <end position="97"/>
    </location>
</feature>
<protein>
    <recommendedName>
        <fullName evidence="10">G-protein coupled receptors family 1 profile domain-containing protein</fullName>
    </recommendedName>
</protein>
<feature type="transmembrane region" description="Helical" evidence="9">
    <location>
        <begin position="35"/>
        <end position="58"/>
    </location>
</feature>
<evidence type="ECO:0000256" key="9">
    <source>
        <dbReference type="SAM" id="Phobius"/>
    </source>
</evidence>
<feature type="transmembrane region" description="Helical" evidence="9">
    <location>
        <begin position="118"/>
        <end position="138"/>
    </location>
</feature>
<organism evidence="11 12">
    <name type="scientific">Lymnaea stagnalis</name>
    <name type="common">Great pond snail</name>
    <name type="synonym">Helix stagnalis</name>
    <dbReference type="NCBI Taxonomy" id="6523"/>
    <lineage>
        <taxon>Eukaryota</taxon>
        <taxon>Metazoa</taxon>
        <taxon>Spiralia</taxon>
        <taxon>Lophotrochozoa</taxon>
        <taxon>Mollusca</taxon>
        <taxon>Gastropoda</taxon>
        <taxon>Heterobranchia</taxon>
        <taxon>Euthyneura</taxon>
        <taxon>Panpulmonata</taxon>
        <taxon>Hygrophila</taxon>
        <taxon>Lymnaeoidea</taxon>
        <taxon>Lymnaeidae</taxon>
        <taxon>Lymnaea</taxon>
    </lineage>
</organism>
<keyword evidence="5 9" id="KW-0472">Membrane</keyword>